<dbReference type="FunFam" id="3.40.630.10:FF:000170">
    <property type="entry name" value="Uncharacterized protein"/>
    <property type="match status" value="1"/>
</dbReference>
<feature type="region of interest" description="Disordered" evidence="4">
    <location>
        <begin position="390"/>
        <end position="410"/>
    </location>
</feature>
<dbReference type="Proteomes" id="UP000005238">
    <property type="component" value="Unassembled WGS sequence"/>
</dbReference>
<evidence type="ECO:0000256" key="5">
    <source>
        <dbReference type="SAM" id="Phobius"/>
    </source>
</evidence>
<comment type="cofactor">
    <cofactor evidence="1">
        <name>Zn(2+)</name>
        <dbReference type="ChEBI" id="CHEBI:29105"/>
    </cofactor>
</comment>
<feature type="active site" description="Proton donor/acceptor" evidence="3">
    <location>
        <position position="507"/>
    </location>
</feature>
<reference evidence="7" key="2">
    <citation type="submission" date="2015-06" db="UniProtKB">
        <authorList>
            <consortium name="EnsemblProtists"/>
        </authorList>
    </citation>
    <scope>IDENTIFICATION</scope>
    <source>
        <strain evidence="7">Pr102</strain>
    </source>
</reference>
<dbReference type="CDD" id="cd03859">
    <property type="entry name" value="M14_CPT"/>
    <property type="match status" value="1"/>
</dbReference>
<reference evidence="8" key="1">
    <citation type="journal article" date="2006" name="Science">
        <title>Phytophthora genome sequences uncover evolutionary origins and mechanisms of pathogenesis.</title>
        <authorList>
            <person name="Tyler B.M."/>
            <person name="Tripathy S."/>
            <person name="Zhang X."/>
            <person name="Dehal P."/>
            <person name="Jiang R.H."/>
            <person name="Aerts A."/>
            <person name="Arredondo F.D."/>
            <person name="Baxter L."/>
            <person name="Bensasson D."/>
            <person name="Beynon J.L."/>
            <person name="Chapman J."/>
            <person name="Damasceno C.M."/>
            <person name="Dorrance A.E."/>
            <person name="Dou D."/>
            <person name="Dickerman A.W."/>
            <person name="Dubchak I.L."/>
            <person name="Garbelotto M."/>
            <person name="Gijzen M."/>
            <person name="Gordon S.G."/>
            <person name="Govers F."/>
            <person name="Grunwald N.J."/>
            <person name="Huang W."/>
            <person name="Ivors K.L."/>
            <person name="Jones R.W."/>
            <person name="Kamoun S."/>
            <person name="Krampis K."/>
            <person name="Lamour K.H."/>
            <person name="Lee M.K."/>
            <person name="McDonald W.H."/>
            <person name="Medina M."/>
            <person name="Meijer H.J."/>
            <person name="Nordberg E.K."/>
            <person name="Maclean D.J."/>
            <person name="Ospina-Giraldo M.D."/>
            <person name="Morris P.F."/>
            <person name="Phuntumart V."/>
            <person name="Putnam N.H."/>
            <person name="Rash S."/>
            <person name="Rose J.K."/>
            <person name="Sakihama Y."/>
            <person name="Salamov A.A."/>
            <person name="Savidor A."/>
            <person name="Scheuring C.F."/>
            <person name="Smith B.M."/>
            <person name="Sobral B.W."/>
            <person name="Terry A."/>
            <person name="Torto-Alalibo T.A."/>
            <person name="Win J."/>
            <person name="Xu Z."/>
            <person name="Zhang H."/>
            <person name="Grigoriev I.V."/>
            <person name="Rokhsar D.S."/>
            <person name="Boore J.L."/>
        </authorList>
    </citation>
    <scope>NUCLEOTIDE SEQUENCE [LARGE SCALE GENOMIC DNA]</scope>
    <source>
        <strain evidence="8">Pr102</strain>
    </source>
</reference>
<dbReference type="InParanoid" id="H3GSW1"/>
<evidence type="ECO:0000256" key="2">
    <source>
        <dbReference type="ARBA" id="ARBA00005988"/>
    </source>
</evidence>
<dbReference type="GO" id="GO:0004181">
    <property type="term" value="F:metallocarboxypeptidase activity"/>
    <property type="evidence" value="ECO:0007669"/>
    <property type="project" value="InterPro"/>
</dbReference>
<dbReference type="Gene3D" id="3.40.630.10">
    <property type="entry name" value="Zn peptidases"/>
    <property type="match status" value="1"/>
</dbReference>
<evidence type="ECO:0000256" key="4">
    <source>
        <dbReference type="SAM" id="MobiDB-lite"/>
    </source>
</evidence>
<evidence type="ECO:0000256" key="1">
    <source>
        <dbReference type="ARBA" id="ARBA00001947"/>
    </source>
</evidence>
<keyword evidence="5" id="KW-1133">Transmembrane helix</keyword>
<dbReference type="InterPro" id="IPR013320">
    <property type="entry name" value="ConA-like_dom_sf"/>
</dbReference>
<dbReference type="InterPro" id="IPR000834">
    <property type="entry name" value="Peptidase_M14"/>
</dbReference>
<sequence>MALQIHRSRECELTRVWEANTSSFENLQQQVQWGKVDASVVTVSNGVIELHTDASEDTKLEFSVAVGGNRTLHRLLFRTQLPQNGQATLKVVQSGLTMVYGSSPADAASNEVFVGSSQNTSVAAELPCASDATDTFHDVRFEWDDKWLRWYVDEVLLLEEFIQGAGLEKSEGDSQVVVELSVGASGGDAKLAVERIVLGSGDSADPLCAPRYSSSSNCRPQESFAPRLGSIQGSLTVDEVEAYIDEVTSAFPLISKVEELGRSVENRPLRALCLGACYAPEDQYIPQALFTGLHHAREPISMMNLVYTIDILTNDYHNGDLAALELLSSRQLWFMLVVNPDGYAHNEMLRVWEHNEMGQRKSAAPTCDKSPRDAGVDLNRNYDVCFARDSKGSSNDPCGDDYNGPSAFSEPETQAVRDLVERNTSDFSVALNYHSYGKYFNLPFACKDEGEPTEPNNSMFMALAREMVHFNGFDYGQSWKESNLYTVNGETSDWMWQAHGIFAMSPEVGPSFDAKASPGFWPSRDDTPLLSAELHYSNLHIARMAGPKYSLAVKGVQLGAIDDSGSTSSFVSVDVSVSNNGLRPASAELLGSMFVNGTSASDPIALELEAQPEGSGLATSEGVNTLLIPHYGGDFHQSMKEIQELYLVIRDAWSCHLFRVAPNVTAIATTTLASANTTSSGSASAETASNQQSSVSSILPSSVSWSGPVAMASLAAFVLLVVAAIFFRRRRRRSKKKPARAKAASGVQKRRSNVQYSRIDEDAENSPAARGKQLNYDDEDEEIDLLDAECGERSATAGDEDIGVISKDRPQAPPRRTSRPLRSSREEIV</sequence>
<keyword evidence="5" id="KW-0812">Transmembrane</keyword>
<dbReference type="OMA" id="NYDVCFA"/>
<protein>
    <recommendedName>
        <fullName evidence="6">Peptidase M14 domain-containing protein</fullName>
    </recommendedName>
</protein>
<dbReference type="EMBL" id="DS566043">
    <property type="status" value="NOT_ANNOTATED_CDS"/>
    <property type="molecule type" value="Genomic_DNA"/>
</dbReference>
<dbReference type="VEuPathDB" id="FungiDB:KRP22_9183"/>
<accession>H3GSW1</accession>
<feature type="transmembrane region" description="Helical" evidence="5">
    <location>
        <begin position="705"/>
        <end position="727"/>
    </location>
</feature>
<feature type="region of interest" description="Disordered" evidence="4">
    <location>
        <begin position="736"/>
        <end position="778"/>
    </location>
</feature>
<dbReference type="VEuPathDB" id="FungiDB:KRP23_12205"/>
<proteinExistence type="inferred from homology"/>
<feature type="domain" description="Peptidase M14" evidence="6">
    <location>
        <begin position="233"/>
        <end position="545"/>
    </location>
</feature>
<dbReference type="InterPro" id="IPR033810">
    <property type="entry name" value="Carboxypeptidase_T"/>
</dbReference>
<keyword evidence="5" id="KW-0472">Membrane</keyword>
<dbReference type="GO" id="GO:0008270">
    <property type="term" value="F:zinc ion binding"/>
    <property type="evidence" value="ECO:0007669"/>
    <property type="project" value="InterPro"/>
</dbReference>
<organism evidence="7 8">
    <name type="scientific">Phytophthora ramorum</name>
    <name type="common">Sudden oak death agent</name>
    <dbReference type="NCBI Taxonomy" id="164328"/>
    <lineage>
        <taxon>Eukaryota</taxon>
        <taxon>Sar</taxon>
        <taxon>Stramenopiles</taxon>
        <taxon>Oomycota</taxon>
        <taxon>Peronosporomycetes</taxon>
        <taxon>Peronosporales</taxon>
        <taxon>Peronosporaceae</taxon>
        <taxon>Phytophthora</taxon>
    </lineage>
</organism>
<feature type="region of interest" description="Disordered" evidence="4">
    <location>
        <begin position="793"/>
        <end position="829"/>
    </location>
</feature>
<dbReference type="PANTHER" id="PTHR11705">
    <property type="entry name" value="PROTEASE FAMILY M14 CARBOXYPEPTIDASE A,B"/>
    <property type="match status" value="1"/>
</dbReference>
<evidence type="ECO:0000313" key="8">
    <source>
        <dbReference type="Proteomes" id="UP000005238"/>
    </source>
</evidence>
<dbReference type="EnsemblProtists" id="Phyra80137">
    <property type="protein sequence ID" value="Phyra80137"/>
    <property type="gene ID" value="Phyra80137"/>
</dbReference>
<dbReference type="Gene3D" id="2.60.120.200">
    <property type="match status" value="1"/>
</dbReference>
<dbReference type="PANTHER" id="PTHR11705:SF119">
    <property type="entry name" value="OS02G0119300 PROTEIN"/>
    <property type="match status" value="1"/>
</dbReference>
<dbReference type="GO" id="GO:0006508">
    <property type="term" value="P:proteolysis"/>
    <property type="evidence" value="ECO:0007669"/>
    <property type="project" value="InterPro"/>
</dbReference>
<name>H3GSW1_PHYRM</name>
<dbReference type="AlphaFoldDB" id="H3GSW1"/>
<keyword evidence="8" id="KW-1185">Reference proteome</keyword>
<dbReference type="SMART" id="SM00631">
    <property type="entry name" value="Zn_pept"/>
    <property type="match status" value="1"/>
</dbReference>
<evidence type="ECO:0000313" key="7">
    <source>
        <dbReference type="EnsemblProtists" id="Phyra80137"/>
    </source>
</evidence>
<dbReference type="GO" id="GO:0005615">
    <property type="term" value="C:extracellular space"/>
    <property type="evidence" value="ECO:0000318"/>
    <property type="project" value="GO_Central"/>
</dbReference>
<dbReference type="eggNOG" id="KOG2650">
    <property type="taxonomic scope" value="Eukaryota"/>
</dbReference>
<evidence type="ECO:0000259" key="6">
    <source>
        <dbReference type="PROSITE" id="PS52035"/>
    </source>
</evidence>
<dbReference type="Pfam" id="PF00246">
    <property type="entry name" value="Peptidase_M14"/>
    <property type="match status" value="1"/>
</dbReference>
<dbReference type="SUPFAM" id="SSF49899">
    <property type="entry name" value="Concanavalin A-like lectins/glucanases"/>
    <property type="match status" value="1"/>
</dbReference>
<dbReference type="SUPFAM" id="SSF53187">
    <property type="entry name" value="Zn-dependent exopeptidases"/>
    <property type="match status" value="1"/>
</dbReference>
<dbReference type="PRINTS" id="PR00765">
    <property type="entry name" value="CRBOXYPTASEA"/>
</dbReference>
<dbReference type="HOGENOM" id="CLU_011229_0_0_1"/>
<evidence type="ECO:0000256" key="3">
    <source>
        <dbReference type="PROSITE-ProRule" id="PRU01379"/>
    </source>
</evidence>
<dbReference type="PROSITE" id="PS52035">
    <property type="entry name" value="PEPTIDASE_M14"/>
    <property type="match status" value="1"/>
</dbReference>
<comment type="similarity">
    <text evidence="2 3">Belongs to the peptidase M14 family.</text>
</comment>
<dbReference type="STRING" id="164328.H3GSW1"/>